<dbReference type="eggNOG" id="COG5342">
    <property type="taxonomic scope" value="Bacteria"/>
</dbReference>
<evidence type="ECO:0000313" key="2">
    <source>
        <dbReference type="EMBL" id="AHE54924.1"/>
    </source>
</evidence>
<name>W0AAF8_9SPHN</name>
<dbReference type="AlphaFoldDB" id="W0AAF8"/>
<dbReference type="OrthoDB" id="330924at2"/>
<protein>
    <recommendedName>
        <fullName evidence="4">DUF1176 domain-containing protein</fullName>
    </recommendedName>
</protein>
<dbReference type="Pfam" id="PF06674">
    <property type="entry name" value="DUF1176"/>
    <property type="match status" value="1"/>
</dbReference>
<dbReference type="RefSeq" id="WP_025293122.1">
    <property type="nucleotide sequence ID" value="NZ_CP006644.1"/>
</dbReference>
<sequence>MRALPVALVAATSLIAPPAAAQDAVPGAVQVFADWAVGCDNVRDCEAQALATEGEEVPAFVTVSRRAGAGGQPTIAIPFAAGRRPIALLVDGKRWPQPLRIEDDQVRFGAVATDLLLPVLLKADRIELMDVQGIVVGRASLTGISAALKYTDEAQGRTGTPTAIVDKGDRPAIEVPRRAMPAPIAIPVATRTAPPDRLSAGSVRTLRETNACEAGPDAAPPEESWFRIDERHTLLLLSCGGGANNRSALPFIVTNGGRKKGLAADYARFDHPTGYTAEHGQTLLPNPEWDKDAGTITSRIVGSPSGDCGSSQRFAWDGEAFRLIEQRAMSTCRGSLQWIRVWTVPTAVPNALTGR</sequence>
<dbReference type="EMBL" id="CP006644">
    <property type="protein sequence ID" value="AHE54924.1"/>
    <property type="molecule type" value="Genomic_DNA"/>
</dbReference>
<evidence type="ECO:0000256" key="1">
    <source>
        <dbReference type="SAM" id="SignalP"/>
    </source>
</evidence>
<proteinExistence type="predicted"/>
<reference evidence="2 3" key="1">
    <citation type="submission" date="2013-07" db="EMBL/GenBank/DDBJ databases">
        <title>Completed genome of Sphingomonas sanxanigenens NX02.</title>
        <authorList>
            <person name="Ma T."/>
            <person name="Huang H."/>
            <person name="Wu M."/>
            <person name="Li X."/>
            <person name="Li G."/>
        </authorList>
    </citation>
    <scope>NUCLEOTIDE SEQUENCE [LARGE SCALE GENOMIC DNA]</scope>
    <source>
        <strain evidence="2 3">NX02</strain>
    </source>
</reference>
<evidence type="ECO:0000313" key="3">
    <source>
        <dbReference type="Proteomes" id="UP000018851"/>
    </source>
</evidence>
<feature type="signal peptide" evidence="1">
    <location>
        <begin position="1"/>
        <end position="21"/>
    </location>
</feature>
<accession>W0AAF8</accession>
<dbReference type="InterPro" id="IPR009560">
    <property type="entry name" value="DUF1176"/>
</dbReference>
<organism evidence="2 3">
    <name type="scientific">Sphingomonas sanxanigenens DSM 19645 = NX02</name>
    <dbReference type="NCBI Taxonomy" id="1123269"/>
    <lineage>
        <taxon>Bacteria</taxon>
        <taxon>Pseudomonadati</taxon>
        <taxon>Pseudomonadota</taxon>
        <taxon>Alphaproteobacteria</taxon>
        <taxon>Sphingomonadales</taxon>
        <taxon>Sphingomonadaceae</taxon>
        <taxon>Sphingomonas</taxon>
    </lineage>
</organism>
<dbReference type="HOGENOM" id="CLU_043396_0_0_5"/>
<gene>
    <name evidence="2" type="ORF">NX02_16225</name>
</gene>
<evidence type="ECO:0008006" key="4">
    <source>
        <dbReference type="Google" id="ProtNLM"/>
    </source>
</evidence>
<dbReference type="KEGG" id="ssan:NX02_16225"/>
<feature type="chain" id="PRO_5004785015" description="DUF1176 domain-containing protein" evidence="1">
    <location>
        <begin position="22"/>
        <end position="355"/>
    </location>
</feature>
<keyword evidence="3" id="KW-1185">Reference proteome</keyword>
<dbReference type="Proteomes" id="UP000018851">
    <property type="component" value="Chromosome"/>
</dbReference>
<dbReference type="STRING" id="1123269.NX02_16225"/>
<keyword evidence="1" id="KW-0732">Signal</keyword>
<dbReference type="PATRIC" id="fig|1123269.5.peg.3176"/>